<dbReference type="RefSeq" id="WP_146402453.1">
    <property type="nucleotide sequence ID" value="NZ_SJPQ01000004.1"/>
</dbReference>
<proteinExistence type="predicted"/>
<dbReference type="Proteomes" id="UP000315440">
    <property type="component" value="Unassembled WGS sequence"/>
</dbReference>
<protein>
    <recommendedName>
        <fullName evidence="4">DUF306 domain-containing protein</fullName>
    </recommendedName>
</protein>
<organism evidence="2 3">
    <name type="scientific">Pseudobythopirellula maris</name>
    <dbReference type="NCBI Taxonomy" id="2527991"/>
    <lineage>
        <taxon>Bacteria</taxon>
        <taxon>Pseudomonadati</taxon>
        <taxon>Planctomycetota</taxon>
        <taxon>Planctomycetia</taxon>
        <taxon>Pirellulales</taxon>
        <taxon>Lacipirellulaceae</taxon>
        <taxon>Pseudobythopirellula</taxon>
    </lineage>
</organism>
<accession>A0A5C5ZH94</accession>
<feature type="signal peptide" evidence="1">
    <location>
        <begin position="1"/>
        <end position="28"/>
    </location>
</feature>
<comment type="caution">
    <text evidence="2">The sequence shown here is derived from an EMBL/GenBank/DDBJ whole genome shotgun (WGS) entry which is preliminary data.</text>
</comment>
<name>A0A5C5ZH94_9BACT</name>
<reference evidence="2 3" key="1">
    <citation type="submission" date="2019-02" db="EMBL/GenBank/DDBJ databases">
        <title>Deep-cultivation of Planctomycetes and their phenomic and genomic characterization uncovers novel biology.</title>
        <authorList>
            <person name="Wiegand S."/>
            <person name="Jogler M."/>
            <person name="Boedeker C."/>
            <person name="Pinto D."/>
            <person name="Vollmers J."/>
            <person name="Rivas-Marin E."/>
            <person name="Kohn T."/>
            <person name="Peeters S.H."/>
            <person name="Heuer A."/>
            <person name="Rast P."/>
            <person name="Oberbeckmann S."/>
            <person name="Bunk B."/>
            <person name="Jeske O."/>
            <person name="Meyerdierks A."/>
            <person name="Storesund J.E."/>
            <person name="Kallscheuer N."/>
            <person name="Luecker S."/>
            <person name="Lage O.M."/>
            <person name="Pohl T."/>
            <person name="Merkel B.J."/>
            <person name="Hornburger P."/>
            <person name="Mueller R.-W."/>
            <person name="Bruemmer F."/>
            <person name="Labrenz M."/>
            <person name="Spormann A.M."/>
            <person name="Op Den Camp H."/>
            <person name="Overmann J."/>
            <person name="Amann R."/>
            <person name="Jetten M.S.M."/>
            <person name="Mascher T."/>
            <person name="Medema M.H."/>
            <person name="Devos D.P."/>
            <person name="Kaster A.-K."/>
            <person name="Ovreas L."/>
            <person name="Rohde M."/>
            <person name="Galperin M.Y."/>
            <person name="Jogler C."/>
        </authorList>
    </citation>
    <scope>NUCLEOTIDE SEQUENCE [LARGE SCALE GENOMIC DNA]</scope>
    <source>
        <strain evidence="2 3">Mal64</strain>
    </source>
</reference>
<dbReference type="EMBL" id="SJPQ01000004">
    <property type="protein sequence ID" value="TWT86576.1"/>
    <property type="molecule type" value="Genomic_DNA"/>
</dbReference>
<feature type="chain" id="PRO_5022726567" description="DUF306 domain-containing protein" evidence="1">
    <location>
        <begin position="29"/>
        <end position="126"/>
    </location>
</feature>
<evidence type="ECO:0000313" key="3">
    <source>
        <dbReference type="Proteomes" id="UP000315440"/>
    </source>
</evidence>
<gene>
    <name evidence="2" type="ORF">Mal64_34020</name>
</gene>
<sequence length="126" mass="13248" precursor="true">MHASPRRSTATLCLAFLAIVSAARSSQAAEVEGEWLLTSGETSYTVVIEQSDQLLLVAEFRATFPTPGVGYSFGRTAVWINLTGALTAGLVNEANGTMQGGVFSLANGLTPFEAELIGEEPITIDP</sequence>
<dbReference type="AlphaFoldDB" id="A0A5C5ZH94"/>
<keyword evidence="3" id="KW-1185">Reference proteome</keyword>
<evidence type="ECO:0008006" key="4">
    <source>
        <dbReference type="Google" id="ProtNLM"/>
    </source>
</evidence>
<keyword evidence="1" id="KW-0732">Signal</keyword>
<evidence type="ECO:0000313" key="2">
    <source>
        <dbReference type="EMBL" id="TWT86576.1"/>
    </source>
</evidence>
<evidence type="ECO:0000256" key="1">
    <source>
        <dbReference type="SAM" id="SignalP"/>
    </source>
</evidence>